<dbReference type="GO" id="GO:0003723">
    <property type="term" value="F:RNA binding"/>
    <property type="evidence" value="ECO:0007669"/>
    <property type="project" value="InterPro"/>
</dbReference>
<dbReference type="PANTHER" id="PTHR47926:SF373">
    <property type="entry name" value="TETRATRICOPEPTIDE-LIKE HELICAL DOMAIN SUPERFAMILY, DYW DOMAIN-CONTAINING PROTEIN"/>
    <property type="match status" value="1"/>
</dbReference>
<gene>
    <name evidence="3" type="ORF">HPP92_010467</name>
</gene>
<dbReference type="Proteomes" id="UP000636800">
    <property type="component" value="Chromosome 5"/>
</dbReference>
<evidence type="ECO:0000256" key="1">
    <source>
        <dbReference type="ARBA" id="ARBA00022737"/>
    </source>
</evidence>
<proteinExistence type="predicted"/>
<dbReference type="GO" id="GO:0099402">
    <property type="term" value="P:plant organ development"/>
    <property type="evidence" value="ECO:0007669"/>
    <property type="project" value="UniProtKB-ARBA"/>
</dbReference>
<dbReference type="OrthoDB" id="207175at2759"/>
<dbReference type="Pfam" id="PF01535">
    <property type="entry name" value="PPR"/>
    <property type="match status" value="7"/>
</dbReference>
<dbReference type="AlphaFoldDB" id="A0A835R060"/>
<dbReference type="InterPro" id="IPR046848">
    <property type="entry name" value="E_motif"/>
</dbReference>
<dbReference type="FunFam" id="1.25.40.10:FF:000125">
    <property type="entry name" value="Pentatricopeptide repeat-containing protein"/>
    <property type="match status" value="1"/>
</dbReference>
<feature type="repeat" description="PPR" evidence="2">
    <location>
        <begin position="84"/>
        <end position="114"/>
    </location>
</feature>
<dbReference type="SUPFAM" id="SSF48452">
    <property type="entry name" value="TPR-like"/>
    <property type="match status" value="1"/>
</dbReference>
<sequence>MRQLMPQSLVRLLRLKSLGTRSPLLAHGIHFPSFAVVAVVNTDLHRGLPFRTLVSQANLLITRLSRQGRIYDARQLFDRTPERDHISWASLIAAYARAGLLKEAQRLFDRSDAFRDVVTWTALLCGYARAGQIHEAENVFCRMPEKNVVAWNTMVSAYADNGMVDEAVELFYKIPIRNVVSWNTIISALAQSGRIEEACKLFSQMTERNVVSWTAIISGFSQNGKLEEARGLFERMPERNVVSWNAMISGYSLNQKIHQAFILFEAMPVRNITSWNIMIAGYIRNGDLVSARKLFDEMDERNVVSWTSLISGYAQEGLNELALNTFLEMLADNVQPNAETYASVLAAISNLAAHLEGLQVHQIISKTKFQFSPHVESALLNMYSRCGDIETARKVFDLSNQMDLVNWNVMVAAYAHHGIAGEAISLFEEMQRRGLKHNDVTYIALLSACCHSGLVEDGLKFFNQLLKDGSIELRDDHYACLIDLCSRAGQFEDAGKLVTELKVNNSSAFVWGALLGGCNFHGNAELGKLAAEMLLKADPCNAVAHLTLSKIYAAAGKLKEAANTRSAMTCRGFKKQPACSWIEISKQVHVFTVQDRFHSHLESIHGLLFEIHNKMKLAVYEAPFCDALQKIIR</sequence>
<keyword evidence="4" id="KW-1185">Reference proteome</keyword>
<dbReference type="Gene3D" id="1.25.40.10">
    <property type="entry name" value="Tetratricopeptide repeat domain"/>
    <property type="match status" value="4"/>
</dbReference>
<feature type="repeat" description="PPR" evidence="2">
    <location>
        <begin position="213"/>
        <end position="243"/>
    </location>
</feature>
<dbReference type="FunFam" id="1.25.40.10:FF:000158">
    <property type="entry name" value="pentatricopeptide repeat-containing protein At2g33680"/>
    <property type="match status" value="1"/>
</dbReference>
<dbReference type="Pfam" id="PF20431">
    <property type="entry name" value="E_motif"/>
    <property type="match status" value="1"/>
</dbReference>
<keyword evidence="1" id="KW-0677">Repeat</keyword>
<feature type="repeat" description="PPR" evidence="2">
    <location>
        <begin position="438"/>
        <end position="472"/>
    </location>
</feature>
<reference evidence="3 4" key="1">
    <citation type="journal article" date="2020" name="Nat. Food">
        <title>A phased Vanilla planifolia genome enables genetic improvement of flavour and production.</title>
        <authorList>
            <person name="Hasing T."/>
            <person name="Tang H."/>
            <person name="Brym M."/>
            <person name="Khazi F."/>
            <person name="Huang T."/>
            <person name="Chambers A.H."/>
        </authorList>
    </citation>
    <scope>NUCLEOTIDE SEQUENCE [LARGE SCALE GENOMIC DNA]</scope>
    <source>
        <tissue evidence="3">Leaf</tissue>
    </source>
</reference>
<dbReference type="Pfam" id="PF13041">
    <property type="entry name" value="PPR_2"/>
    <property type="match status" value="3"/>
</dbReference>
<feature type="repeat" description="PPR" evidence="2">
    <location>
        <begin position="271"/>
        <end position="305"/>
    </location>
</feature>
<comment type="caution">
    <text evidence="3">The sequence shown here is derived from an EMBL/GenBank/DDBJ whole genome shotgun (WGS) entry which is preliminary data.</text>
</comment>
<dbReference type="PROSITE" id="PS51375">
    <property type="entry name" value="PPR"/>
    <property type="match status" value="7"/>
</dbReference>
<feature type="repeat" description="PPR" evidence="2">
    <location>
        <begin position="116"/>
        <end position="150"/>
    </location>
</feature>
<dbReference type="PANTHER" id="PTHR47926">
    <property type="entry name" value="PENTATRICOPEPTIDE REPEAT-CONTAINING PROTEIN"/>
    <property type="match status" value="1"/>
</dbReference>
<organism evidence="3 4">
    <name type="scientific">Vanilla planifolia</name>
    <name type="common">Vanilla</name>
    <dbReference type="NCBI Taxonomy" id="51239"/>
    <lineage>
        <taxon>Eukaryota</taxon>
        <taxon>Viridiplantae</taxon>
        <taxon>Streptophyta</taxon>
        <taxon>Embryophyta</taxon>
        <taxon>Tracheophyta</taxon>
        <taxon>Spermatophyta</taxon>
        <taxon>Magnoliopsida</taxon>
        <taxon>Liliopsida</taxon>
        <taxon>Asparagales</taxon>
        <taxon>Orchidaceae</taxon>
        <taxon>Vanilloideae</taxon>
        <taxon>Vanilleae</taxon>
        <taxon>Vanilla</taxon>
    </lineage>
</organism>
<evidence type="ECO:0000256" key="2">
    <source>
        <dbReference type="PROSITE-ProRule" id="PRU00708"/>
    </source>
</evidence>
<dbReference type="EMBL" id="JADCNL010000005">
    <property type="protein sequence ID" value="KAG0479609.1"/>
    <property type="molecule type" value="Genomic_DNA"/>
</dbReference>
<feature type="repeat" description="PPR" evidence="2">
    <location>
        <begin position="403"/>
        <end position="437"/>
    </location>
</feature>
<feature type="repeat" description="PPR" evidence="2">
    <location>
        <begin position="178"/>
        <end position="212"/>
    </location>
</feature>
<dbReference type="NCBIfam" id="TIGR00756">
    <property type="entry name" value="PPR"/>
    <property type="match status" value="8"/>
</dbReference>
<accession>A0A835R060</accession>
<dbReference type="GO" id="GO:0009451">
    <property type="term" value="P:RNA modification"/>
    <property type="evidence" value="ECO:0007669"/>
    <property type="project" value="InterPro"/>
</dbReference>
<name>A0A835R060_VANPL</name>
<dbReference type="InterPro" id="IPR002885">
    <property type="entry name" value="PPR_rpt"/>
</dbReference>
<dbReference type="InterPro" id="IPR046960">
    <property type="entry name" value="PPR_At4g14850-like_plant"/>
</dbReference>
<dbReference type="InterPro" id="IPR011990">
    <property type="entry name" value="TPR-like_helical_dom_sf"/>
</dbReference>
<evidence type="ECO:0000313" key="4">
    <source>
        <dbReference type="Proteomes" id="UP000636800"/>
    </source>
</evidence>
<evidence type="ECO:0000313" key="3">
    <source>
        <dbReference type="EMBL" id="KAG0479609.1"/>
    </source>
</evidence>
<protein>
    <submittedName>
        <fullName evidence="3">Uncharacterized protein</fullName>
    </submittedName>
</protein>